<dbReference type="Pfam" id="PF07676">
    <property type="entry name" value="PD40"/>
    <property type="match status" value="5"/>
</dbReference>
<gene>
    <name evidence="3" type="ORF">OJ997_03050</name>
</gene>
<dbReference type="EMBL" id="JAPDDP010000004">
    <property type="protein sequence ID" value="MDA0179262.1"/>
    <property type="molecule type" value="Genomic_DNA"/>
</dbReference>
<protein>
    <submittedName>
        <fullName evidence="3">Uncharacterized protein</fullName>
    </submittedName>
</protein>
<evidence type="ECO:0000313" key="4">
    <source>
        <dbReference type="Proteomes" id="UP001147653"/>
    </source>
</evidence>
<comment type="similarity">
    <text evidence="1">Belongs to the TolB family.</text>
</comment>
<dbReference type="RefSeq" id="WP_270023528.1">
    <property type="nucleotide sequence ID" value="NZ_JAPDDP010000004.1"/>
</dbReference>
<feature type="chain" id="PRO_5040871869" evidence="2">
    <location>
        <begin position="19"/>
        <end position="454"/>
    </location>
</feature>
<dbReference type="InterPro" id="IPR011659">
    <property type="entry name" value="WD40"/>
</dbReference>
<evidence type="ECO:0000256" key="2">
    <source>
        <dbReference type="SAM" id="SignalP"/>
    </source>
</evidence>
<evidence type="ECO:0000256" key="1">
    <source>
        <dbReference type="ARBA" id="ARBA00009820"/>
    </source>
</evidence>
<dbReference type="PANTHER" id="PTHR36842">
    <property type="entry name" value="PROTEIN TOLB HOMOLOG"/>
    <property type="match status" value="1"/>
</dbReference>
<dbReference type="AlphaFoldDB" id="A0A9X3NAS1"/>
<organism evidence="3 4">
    <name type="scientific">Solirubrobacter phytolaccae</name>
    <dbReference type="NCBI Taxonomy" id="1404360"/>
    <lineage>
        <taxon>Bacteria</taxon>
        <taxon>Bacillati</taxon>
        <taxon>Actinomycetota</taxon>
        <taxon>Thermoleophilia</taxon>
        <taxon>Solirubrobacterales</taxon>
        <taxon>Solirubrobacteraceae</taxon>
        <taxon>Solirubrobacter</taxon>
    </lineage>
</organism>
<feature type="signal peptide" evidence="2">
    <location>
        <begin position="1"/>
        <end position="18"/>
    </location>
</feature>
<comment type="caution">
    <text evidence="3">The sequence shown here is derived from an EMBL/GenBank/DDBJ whole genome shotgun (WGS) entry which is preliminary data.</text>
</comment>
<dbReference type="PANTHER" id="PTHR36842:SF1">
    <property type="entry name" value="PROTEIN TOLB"/>
    <property type="match status" value="1"/>
</dbReference>
<proteinExistence type="inferred from homology"/>
<keyword evidence="4" id="KW-1185">Reference proteome</keyword>
<name>A0A9X3NAS1_9ACTN</name>
<reference evidence="3" key="1">
    <citation type="submission" date="2022-10" db="EMBL/GenBank/DDBJ databases">
        <title>The WGS of Solirubrobacter phytolaccae KCTC 29190.</title>
        <authorList>
            <person name="Jiang Z."/>
        </authorList>
    </citation>
    <scope>NUCLEOTIDE SEQUENCE</scope>
    <source>
        <strain evidence="3">KCTC 29190</strain>
    </source>
</reference>
<sequence>MGISLSAFALSLTLAAPAEITYTAEGGLAGMKADGTGVVPVVAPPKGEILDDPAWSPDGSRLVYSQGGEDDGRLMLKDAAGTRELTSKRAGTSDGWPAWSPDGATVAFLRFTSADDTLTTQIVTRDVASGTERALVTQRWDNRGSTVNTPAYSADGGTIAYTYNRYDRSADALPEIRTVPAQGGPSRTLIKRAQAPSYSPDGTRIAYASIADHNGKQCGSDQCFWSGELYVANADGTQPRRLTKDEGDISIPRWSPDGSRILFSSDRNLPDADSEELYTVAPDGSCLTWLTNGTVAAGNPAWRPGSGDSFMADCDPSKRPVAYTPPKTTKFVGNLWLGHRHEGLLLTLVYGGSLYYRDCERFSGCPEKAEVGAGKNCGRFAGGGYELSVRRGWLVAKTFENRLLVFAGRRITFVEPGLLDDLKVRRRETARIPNELLARLSPAQKAKLKPYRSC</sequence>
<accession>A0A9X3NAS1</accession>
<evidence type="ECO:0000313" key="3">
    <source>
        <dbReference type="EMBL" id="MDA0179262.1"/>
    </source>
</evidence>
<dbReference type="Gene3D" id="2.120.10.30">
    <property type="entry name" value="TolB, C-terminal domain"/>
    <property type="match status" value="2"/>
</dbReference>
<dbReference type="SUPFAM" id="SSF69304">
    <property type="entry name" value="Tricorn protease N-terminal domain"/>
    <property type="match status" value="1"/>
</dbReference>
<dbReference type="InterPro" id="IPR011042">
    <property type="entry name" value="6-blade_b-propeller_TolB-like"/>
</dbReference>
<dbReference type="Proteomes" id="UP001147653">
    <property type="component" value="Unassembled WGS sequence"/>
</dbReference>
<keyword evidence="2" id="KW-0732">Signal</keyword>